<dbReference type="RefSeq" id="WP_208017951.1">
    <property type="nucleotide sequence ID" value="NZ_JAGDQJ010000014.1"/>
</dbReference>
<protein>
    <submittedName>
        <fullName evidence="2">EVE domain-containing protein</fullName>
    </submittedName>
</protein>
<organism evidence="2 3">
    <name type="scientific">Bacillus arachidis</name>
    <dbReference type="NCBI Taxonomy" id="2819290"/>
    <lineage>
        <taxon>Bacteria</taxon>
        <taxon>Bacillati</taxon>
        <taxon>Bacillota</taxon>
        <taxon>Bacilli</taxon>
        <taxon>Bacillales</taxon>
        <taxon>Bacillaceae</taxon>
        <taxon>Bacillus</taxon>
    </lineage>
</organism>
<dbReference type="Proteomes" id="UP000677611">
    <property type="component" value="Unassembled WGS sequence"/>
</dbReference>
<dbReference type="Gene3D" id="3.10.590.10">
    <property type="entry name" value="ph1033 like domains"/>
    <property type="match status" value="1"/>
</dbReference>
<dbReference type="Pfam" id="PF01878">
    <property type="entry name" value="EVE"/>
    <property type="match status" value="1"/>
</dbReference>
<dbReference type="InterPro" id="IPR015947">
    <property type="entry name" value="PUA-like_sf"/>
</dbReference>
<sequence length="153" mass="17963">MNHFIFVINDIESSNIKVTAEQIFEILFKKKYWFFHQQTPNLKKIRNSDKVLVYMAGKGRRKFVGKFEIGGDIQVQNLEQNDTYIQAISRLYSLCVPIKNLEIFNNPVCINDIKEELDFITDKKNYGLFFRQATKLIDVDDYSRVIQSALTLL</sequence>
<evidence type="ECO:0000259" key="1">
    <source>
        <dbReference type="Pfam" id="PF01878"/>
    </source>
</evidence>
<keyword evidence="3" id="KW-1185">Reference proteome</keyword>
<dbReference type="InterPro" id="IPR002740">
    <property type="entry name" value="EVE_domain"/>
</dbReference>
<dbReference type="SUPFAM" id="SSF88697">
    <property type="entry name" value="PUA domain-like"/>
    <property type="match status" value="1"/>
</dbReference>
<name>A0ABS3NYZ3_9BACI</name>
<reference evidence="2 3" key="1">
    <citation type="submission" date="2021-03" db="EMBL/GenBank/DDBJ databases">
        <title>Identification of novel Bacillus strains.</title>
        <authorList>
            <person name="Xiao Z."/>
            <person name="Li Y."/>
            <person name="Shen J."/>
        </authorList>
    </citation>
    <scope>NUCLEOTIDE SEQUENCE [LARGE SCALE GENOMIC DNA]</scope>
    <source>
        <strain evidence="2 3">SY8</strain>
    </source>
</reference>
<evidence type="ECO:0000313" key="3">
    <source>
        <dbReference type="Proteomes" id="UP000677611"/>
    </source>
</evidence>
<dbReference type="EMBL" id="JAGDQJ010000014">
    <property type="protein sequence ID" value="MBO1626156.1"/>
    <property type="molecule type" value="Genomic_DNA"/>
</dbReference>
<accession>A0ABS3NYZ3</accession>
<gene>
    <name evidence="2" type="ORF">J4P90_13085</name>
</gene>
<comment type="caution">
    <text evidence="2">The sequence shown here is derived from an EMBL/GenBank/DDBJ whole genome shotgun (WGS) entry which is preliminary data.</text>
</comment>
<proteinExistence type="predicted"/>
<feature type="domain" description="EVE" evidence="1">
    <location>
        <begin position="36"/>
        <end position="121"/>
    </location>
</feature>
<evidence type="ECO:0000313" key="2">
    <source>
        <dbReference type="EMBL" id="MBO1626156.1"/>
    </source>
</evidence>